<keyword evidence="2" id="KW-1277">Toxin-antitoxin system</keyword>
<evidence type="ECO:0000313" key="6">
    <source>
        <dbReference type="EMBL" id="UUX91501.1"/>
    </source>
</evidence>
<dbReference type="Pfam" id="PF01934">
    <property type="entry name" value="HepT-like"/>
    <property type="match status" value="1"/>
</dbReference>
<dbReference type="InterPro" id="IPR037038">
    <property type="entry name" value="HepT-like_sf"/>
</dbReference>
<keyword evidence="3" id="KW-0540">Nuclease</keyword>
<dbReference type="GO" id="GO:0004540">
    <property type="term" value="F:RNA nuclease activity"/>
    <property type="evidence" value="ECO:0007669"/>
    <property type="project" value="InterPro"/>
</dbReference>
<reference evidence="6" key="1">
    <citation type="submission" date="2022-04" db="EMBL/GenBank/DDBJ databases">
        <title>Complete genome of Methanoplanus endosymbiosus DSM 3599.</title>
        <authorList>
            <person name="Chen S.-C."/>
            <person name="You Y.-T."/>
            <person name="Zhou Y.-Z."/>
            <person name="Lai M.-C."/>
        </authorList>
    </citation>
    <scope>NUCLEOTIDE SEQUENCE</scope>
    <source>
        <strain evidence="6">DSM 3599</strain>
    </source>
</reference>
<comment type="similarity">
    <text evidence="5">Belongs to the HepT RNase toxin family.</text>
</comment>
<dbReference type="RefSeq" id="WP_257741653.1">
    <property type="nucleotide sequence ID" value="NZ_CP096115.1"/>
</dbReference>
<dbReference type="GeneID" id="74307829"/>
<accession>A0A9E7TKR5</accession>
<name>A0A9E7TKR5_9EURY</name>
<evidence type="ECO:0000313" key="7">
    <source>
        <dbReference type="Proteomes" id="UP001060368"/>
    </source>
</evidence>
<dbReference type="Proteomes" id="UP001060368">
    <property type="component" value="Chromosome"/>
</dbReference>
<evidence type="ECO:0000256" key="2">
    <source>
        <dbReference type="ARBA" id="ARBA00022649"/>
    </source>
</evidence>
<dbReference type="EMBL" id="CP096115">
    <property type="protein sequence ID" value="UUX91501.1"/>
    <property type="molecule type" value="Genomic_DNA"/>
</dbReference>
<dbReference type="GO" id="GO:0110001">
    <property type="term" value="C:toxin-antitoxin complex"/>
    <property type="evidence" value="ECO:0007669"/>
    <property type="project" value="InterPro"/>
</dbReference>
<sequence length="141" mass="16351">MGTEYDRTFTILSNIKKYYREYEEITGEGGIPKRDDVLRYHSVSMILFTLMNLSFELGEEIICIKKLEIPRSYRDIFNVLSNAGLISEELKGKMSSFVFYRNQLAHQYATFDEADLGIISENIDYLCDFVSLMAEIIAEDN</sequence>
<keyword evidence="1" id="KW-0597">Phosphoprotein</keyword>
<protein>
    <submittedName>
        <fullName evidence="6">DUF86 domain-containing protein</fullName>
    </submittedName>
</protein>
<evidence type="ECO:0000256" key="5">
    <source>
        <dbReference type="ARBA" id="ARBA00024207"/>
    </source>
</evidence>
<gene>
    <name evidence="6" type="ORF">L6E24_08965</name>
</gene>
<dbReference type="KEGG" id="mend:L6E24_08965"/>
<keyword evidence="4" id="KW-0378">Hydrolase</keyword>
<keyword evidence="7" id="KW-1185">Reference proteome</keyword>
<proteinExistence type="inferred from homology"/>
<dbReference type="Gene3D" id="1.20.120.580">
    <property type="entry name" value="bsu32300-like"/>
    <property type="match status" value="1"/>
</dbReference>
<dbReference type="InterPro" id="IPR008201">
    <property type="entry name" value="HepT-like"/>
</dbReference>
<evidence type="ECO:0000256" key="1">
    <source>
        <dbReference type="ARBA" id="ARBA00022553"/>
    </source>
</evidence>
<evidence type="ECO:0000256" key="4">
    <source>
        <dbReference type="ARBA" id="ARBA00022801"/>
    </source>
</evidence>
<evidence type="ECO:0000256" key="3">
    <source>
        <dbReference type="ARBA" id="ARBA00022722"/>
    </source>
</evidence>
<dbReference type="AlphaFoldDB" id="A0A9E7TKR5"/>
<dbReference type="GO" id="GO:0016787">
    <property type="term" value="F:hydrolase activity"/>
    <property type="evidence" value="ECO:0007669"/>
    <property type="project" value="UniProtKB-KW"/>
</dbReference>
<organism evidence="6 7">
    <name type="scientific">Methanoplanus endosymbiosus</name>
    <dbReference type="NCBI Taxonomy" id="33865"/>
    <lineage>
        <taxon>Archaea</taxon>
        <taxon>Methanobacteriati</taxon>
        <taxon>Methanobacteriota</taxon>
        <taxon>Stenosarchaea group</taxon>
        <taxon>Methanomicrobia</taxon>
        <taxon>Methanomicrobiales</taxon>
        <taxon>Methanomicrobiaceae</taxon>
        <taxon>Methanoplanus</taxon>
    </lineage>
</organism>